<reference evidence="1 2" key="1">
    <citation type="journal article" date="2020" name="ISME J.">
        <title>Uncovering the hidden diversity of litter-decomposition mechanisms in mushroom-forming fungi.</title>
        <authorList>
            <person name="Floudas D."/>
            <person name="Bentzer J."/>
            <person name="Ahren D."/>
            <person name="Johansson T."/>
            <person name="Persson P."/>
            <person name="Tunlid A."/>
        </authorList>
    </citation>
    <scope>NUCLEOTIDE SEQUENCE [LARGE SCALE GENOMIC DNA]</scope>
    <source>
        <strain evidence="1 2">CBS 146.42</strain>
    </source>
</reference>
<evidence type="ECO:0008006" key="3">
    <source>
        <dbReference type="Google" id="ProtNLM"/>
    </source>
</evidence>
<name>A0A8H5FSR5_9AGAR</name>
<proteinExistence type="predicted"/>
<organism evidence="1 2">
    <name type="scientific">Leucocoprinus leucothites</name>
    <dbReference type="NCBI Taxonomy" id="201217"/>
    <lineage>
        <taxon>Eukaryota</taxon>
        <taxon>Fungi</taxon>
        <taxon>Dikarya</taxon>
        <taxon>Basidiomycota</taxon>
        <taxon>Agaricomycotina</taxon>
        <taxon>Agaricomycetes</taxon>
        <taxon>Agaricomycetidae</taxon>
        <taxon>Agaricales</taxon>
        <taxon>Agaricineae</taxon>
        <taxon>Agaricaceae</taxon>
        <taxon>Leucocoprinus</taxon>
    </lineage>
</organism>
<dbReference type="OrthoDB" id="3178870at2759"/>
<dbReference type="Proteomes" id="UP000559027">
    <property type="component" value="Unassembled WGS sequence"/>
</dbReference>
<protein>
    <recommendedName>
        <fullName evidence="3">F-box domain-containing protein</fullName>
    </recommendedName>
</protein>
<comment type="caution">
    <text evidence="1">The sequence shown here is derived from an EMBL/GenBank/DDBJ whole genome shotgun (WGS) entry which is preliminary data.</text>
</comment>
<gene>
    <name evidence="1" type="ORF">D9756_010254</name>
</gene>
<dbReference type="AlphaFoldDB" id="A0A8H5FSR5"/>
<sequence>MTTLTDSERLSRTRMLLDDLISHVENERIRLNRPFVTSDRFHSDAQATFKSPATIFPILPVEIIDNVCQRLAIRDITKLVRANSVLNAVGTRRLYHTIGVDMFPVRLLRCMISLDRSADLPLLVRTFEVNLINHSPTRTYYMLLQRLLRKMVNLTTLVIELPKRHSPSWTLPMPPPTMQSPLPSPSTSQTFRLRSFTTSMHCKPPLAQFLDSQPDITELTLRGINSDSSNPLFPFITTLFHSIGASPPDDPLASSLVPRPSQFTLLPTSLPKLSHFNAIHAGPTVIRDIISARPVTHMSIPLFPPHTMDTLSALSLTSKPLTRLSVMSFDPTAPHFLFSELSTRFQDLEALHIVVLMAEVTAPMLLDWGVYLAGFKRLRYITFMAALGGDSDGEEAKEEIDERKIAKVWHTSCPTLKTIILPQGKVWFEGTSTDDENADGDWKCLNWDDE</sequence>
<accession>A0A8H5FSR5</accession>
<keyword evidence="2" id="KW-1185">Reference proteome</keyword>
<evidence type="ECO:0000313" key="1">
    <source>
        <dbReference type="EMBL" id="KAF5347786.1"/>
    </source>
</evidence>
<dbReference type="EMBL" id="JAACJO010000023">
    <property type="protein sequence ID" value="KAF5347786.1"/>
    <property type="molecule type" value="Genomic_DNA"/>
</dbReference>
<evidence type="ECO:0000313" key="2">
    <source>
        <dbReference type="Proteomes" id="UP000559027"/>
    </source>
</evidence>